<name>A0A5C3QTT7_9AGAR</name>
<dbReference type="InterPro" id="IPR018531">
    <property type="entry name" value="DUF1993"/>
</dbReference>
<proteinExistence type="predicted"/>
<gene>
    <name evidence="1" type="ORF">BDV98DRAFT_501060</name>
</gene>
<dbReference type="AlphaFoldDB" id="A0A5C3QTT7"/>
<evidence type="ECO:0000313" key="2">
    <source>
        <dbReference type="Proteomes" id="UP000305067"/>
    </source>
</evidence>
<dbReference type="SUPFAM" id="SSF109854">
    <property type="entry name" value="DinB/YfiT-like putative metalloenzymes"/>
    <property type="match status" value="1"/>
</dbReference>
<dbReference type="EMBL" id="ML178817">
    <property type="protein sequence ID" value="TFL05312.1"/>
    <property type="molecule type" value="Genomic_DNA"/>
</dbReference>
<dbReference type="OrthoDB" id="3724345at2759"/>
<dbReference type="STRING" id="1884261.A0A5C3QTT7"/>
<dbReference type="InterPro" id="IPR034660">
    <property type="entry name" value="DinB/YfiT-like"/>
</dbReference>
<keyword evidence="2" id="KW-1185">Reference proteome</keyword>
<dbReference type="Pfam" id="PF09351">
    <property type="entry name" value="DUF1993"/>
    <property type="match status" value="1"/>
</dbReference>
<accession>A0A5C3QTT7</accession>
<evidence type="ECO:0000313" key="1">
    <source>
        <dbReference type="EMBL" id="TFL05312.1"/>
    </source>
</evidence>
<dbReference type="PANTHER" id="PTHR36922:SF1">
    <property type="entry name" value="DUF1993 DOMAIN-CONTAINING PROTEIN"/>
    <property type="match status" value="1"/>
</dbReference>
<dbReference type="Gene3D" id="1.20.120.450">
    <property type="entry name" value="dinb family like domain"/>
    <property type="match status" value="1"/>
</dbReference>
<dbReference type="PANTHER" id="PTHR36922">
    <property type="entry name" value="BLL2446 PROTEIN"/>
    <property type="match status" value="1"/>
</dbReference>
<sequence>MSLYIQSVPVLIKYLDNLSKIVQKGAAFAQEKGVKAEGVLQHRLIADQKGIMFQVQACCNMSRAAVHWLGVQVPEAEDNEQTFDDLAKRIEQTIKLLKGADAATIDAAADNEVIMETKFGNFSFKAGQQYISEFVISNFHFHMSTAYCILRAQGVQLGALDYMNNVFTKHEP</sequence>
<dbReference type="Proteomes" id="UP000305067">
    <property type="component" value="Unassembled WGS sequence"/>
</dbReference>
<protein>
    <recommendedName>
        <fullName evidence="3">DUF1993 domain-containing protein</fullName>
    </recommendedName>
</protein>
<reference evidence="1 2" key="1">
    <citation type="journal article" date="2019" name="Nat. Ecol. Evol.">
        <title>Megaphylogeny resolves global patterns of mushroom evolution.</title>
        <authorList>
            <person name="Varga T."/>
            <person name="Krizsan K."/>
            <person name="Foldi C."/>
            <person name="Dima B."/>
            <person name="Sanchez-Garcia M."/>
            <person name="Sanchez-Ramirez S."/>
            <person name="Szollosi G.J."/>
            <person name="Szarkandi J.G."/>
            <person name="Papp V."/>
            <person name="Albert L."/>
            <person name="Andreopoulos W."/>
            <person name="Angelini C."/>
            <person name="Antonin V."/>
            <person name="Barry K.W."/>
            <person name="Bougher N.L."/>
            <person name="Buchanan P."/>
            <person name="Buyck B."/>
            <person name="Bense V."/>
            <person name="Catcheside P."/>
            <person name="Chovatia M."/>
            <person name="Cooper J."/>
            <person name="Damon W."/>
            <person name="Desjardin D."/>
            <person name="Finy P."/>
            <person name="Geml J."/>
            <person name="Haridas S."/>
            <person name="Hughes K."/>
            <person name="Justo A."/>
            <person name="Karasinski D."/>
            <person name="Kautmanova I."/>
            <person name="Kiss B."/>
            <person name="Kocsube S."/>
            <person name="Kotiranta H."/>
            <person name="LaButti K.M."/>
            <person name="Lechner B.E."/>
            <person name="Liimatainen K."/>
            <person name="Lipzen A."/>
            <person name="Lukacs Z."/>
            <person name="Mihaltcheva S."/>
            <person name="Morgado L.N."/>
            <person name="Niskanen T."/>
            <person name="Noordeloos M.E."/>
            <person name="Ohm R.A."/>
            <person name="Ortiz-Santana B."/>
            <person name="Ovrebo C."/>
            <person name="Racz N."/>
            <person name="Riley R."/>
            <person name="Savchenko A."/>
            <person name="Shiryaev A."/>
            <person name="Soop K."/>
            <person name="Spirin V."/>
            <person name="Szebenyi C."/>
            <person name="Tomsovsky M."/>
            <person name="Tulloss R.E."/>
            <person name="Uehling J."/>
            <person name="Grigoriev I.V."/>
            <person name="Vagvolgyi C."/>
            <person name="Papp T."/>
            <person name="Martin F.M."/>
            <person name="Miettinen O."/>
            <person name="Hibbett D.S."/>
            <person name="Nagy L.G."/>
        </authorList>
    </citation>
    <scope>NUCLEOTIDE SEQUENCE [LARGE SCALE GENOMIC DNA]</scope>
    <source>
        <strain evidence="1 2">CBS 309.79</strain>
    </source>
</reference>
<evidence type="ECO:0008006" key="3">
    <source>
        <dbReference type="Google" id="ProtNLM"/>
    </source>
</evidence>
<organism evidence="1 2">
    <name type="scientific">Pterulicium gracile</name>
    <dbReference type="NCBI Taxonomy" id="1884261"/>
    <lineage>
        <taxon>Eukaryota</taxon>
        <taxon>Fungi</taxon>
        <taxon>Dikarya</taxon>
        <taxon>Basidiomycota</taxon>
        <taxon>Agaricomycotina</taxon>
        <taxon>Agaricomycetes</taxon>
        <taxon>Agaricomycetidae</taxon>
        <taxon>Agaricales</taxon>
        <taxon>Pleurotineae</taxon>
        <taxon>Pterulaceae</taxon>
        <taxon>Pterulicium</taxon>
    </lineage>
</organism>